<dbReference type="GO" id="GO:0004523">
    <property type="term" value="F:RNA-DNA hybrid ribonuclease activity"/>
    <property type="evidence" value="ECO:0007669"/>
    <property type="project" value="InterPro"/>
</dbReference>
<name>A0AA88WFR1_9ASTE</name>
<keyword evidence="4" id="KW-1185">Reference proteome</keyword>
<dbReference type="CDD" id="cd00303">
    <property type="entry name" value="retropepsin_like"/>
    <property type="match status" value="1"/>
</dbReference>
<evidence type="ECO:0000256" key="1">
    <source>
        <dbReference type="SAM" id="MobiDB-lite"/>
    </source>
</evidence>
<feature type="region of interest" description="Disordered" evidence="1">
    <location>
        <begin position="49"/>
        <end position="72"/>
    </location>
</feature>
<dbReference type="SUPFAM" id="SSF53098">
    <property type="entry name" value="Ribonuclease H-like"/>
    <property type="match status" value="1"/>
</dbReference>
<dbReference type="PANTHER" id="PTHR33240">
    <property type="entry name" value="OS08G0508500 PROTEIN"/>
    <property type="match status" value="1"/>
</dbReference>
<dbReference type="InterPro" id="IPR012337">
    <property type="entry name" value="RNaseH-like_sf"/>
</dbReference>
<dbReference type="Proteomes" id="UP001188597">
    <property type="component" value="Unassembled WGS sequence"/>
</dbReference>
<reference evidence="3" key="1">
    <citation type="submission" date="2022-12" db="EMBL/GenBank/DDBJ databases">
        <title>Draft genome assemblies for two species of Escallonia (Escalloniales).</title>
        <authorList>
            <person name="Chanderbali A."/>
            <person name="Dervinis C."/>
            <person name="Anghel I."/>
            <person name="Soltis D."/>
            <person name="Soltis P."/>
            <person name="Zapata F."/>
        </authorList>
    </citation>
    <scope>NUCLEOTIDE SEQUENCE</scope>
    <source>
        <strain evidence="3">UCBG64.0493</strain>
        <tissue evidence="3">Leaf</tissue>
    </source>
</reference>
<dbReference type="PANTHER" id="PTHR33240:SF8">
    <property type="entry name" value="OS03G0439900 PROTEIN"/>
    <property type="match status" value="1"/>
</dbReference>
<dbReference type="Pfam" id="PF13456">
    <property type="entry name" value="RVT_3"/>
    <property type="match status" value="1"/>
</dbReference>
<proteinExistence type="predicted"/>
<accession>A0AA88WFR1</accession>
<evidence type="ECO:0000313" key="4">
    <source>
        <dbReference type="Proteomes" id="UP001188597"/>
    </source>
</evidence>
<feature type="domain" description="RNase H type-1" evidence="2">
    <location>
        <begin position="219"/>
        <end position="293"/>
    </location>
</feature>
<dbReference type="GO" id="GO:0003676">
    <property type="term" value="F:nucleic acid binding"/>
    <property type="evidence" value="ECO:0007669"/>
    <property type="project" value="InterPro"/>
</dbReference>
<comment type="caution">
    <text evidence="3">The sequence shown here is derived from an EMBL/GenBank/DDBJ whole genome shotgun (WGS) entry which is preliminary data.</text>
</comment>
<dbReference type="InterPro" id="IPR036397">
    <property type="entry name" value="RNaseH_sf"/>
</dbReference>
<evidence type="ECO:0000313" key="3">
    <source>
        <dbReference type="EMBL" id="KAK3026287.1"/>
    </source>
</evidence>
<dbReference type="EMBL" id="JAVXUP010000507">
    <property type="protein sequence ID" value="KAK3026287.1"/>
    <property type="molecule type" value="Genomic_DNA"/>
</dbReference>
<sequence>MPADKKDAQLYCHFHKDHGHMTEEYKVLQCEIENLIAKGHLKQFVKANERQGGRRGGSQRRHGESVPKEPPVINTISGGLSAGGTLKLAQKAYVRQVNLTQGPAKRPRAPTTISFNDTDLEEVITPHDDALVISLQIDAYVIKRILVDTGSSADILFEEAFFQMQISRDRIRSVSSPLYGFTGASTPVEGINPLTVVAGKYPLQATQSIDFLVVKTLHVDGSSNASGSGAGLILHGPENLVVEYALRFDFPASNNEAEYEALIVGMHLAKAMQAEALHAHSNSQLLEHNAEEKLVSRFIVDPKPNVVEEIQTPLRRSDSLYIQDLFLYVSKPQILQDKGISLDIE</sequence>
<dbReference type="AlphaFoldDB" id="A0AA88WFR1"/>
<dbReference type="InterPro" id="IPR002156">
    <property type="entry name" value="RNaseH_domain"/>
</dbReference>
<evidence type="ECO:0000259" key="2">
    <source>
        <dbReference type="Pfam" id="PF13456"/>
    </source>
</evidence>
<organism evidence="3 4">
    <name type="scientific">Escallonia herrerae</name>
    <dbReference type="NCBI Taxonomy" id="1293975"/>
    <lineage>
        <taxon>Eukaryota</taxon>
        <taxon>Viridiplantae</taxon>
        <taxon>Streptophyta</taxon>
        <taxon>Embryophyta</taxon>
        <taxon>Tracheophyta</taxon>
        <taxon>Spermatophyta</taxon>
        <taxon>Magnoliopsida</taxon>
        <taxon>eudicotyledons</taxon>
        <taxon>Gunneridae</taxon>
        <taxon>Pentapetalae</taxon>
        <taxon>asterids</taxon>
        <taxon>campanulids</taxon>
        <taxon>Escalloniales</taxon>
        <taxon>Escalloniaceae</taxon>
        <taxon>Escallonia</taxon>
    </lineage>
</organism>
<dbReference type="Gene3D" id="3.30.420.10">
    <property type="entry name" value="Ribonuclease H-like superfamily/Ribonuclease H"/>
    <property type="match status" value="1"/>
</dbReference>
<gene>
    <name evidence="3" type="ORF">RJ639_041236</name>
</gene>
<protein>
    <recommendedName>
        <fullName evidence="2">RNase H type-1 domain-containing protein</fullName>
    </recommendedName>
</protein>